<evidence type="ECO:0000259" key="8">
    <source>
        <dbReference type="PROSITE" id="PS50928"/>
    </source>
</evidence>
<dbReference type="SUPFAM" id="SSF161098">
    <property type="entry name" value="MetI-like"/>
    <property type="match status" value="1"/>
</dbReference>
<feature type="transmembrane region" description="Helical" evidence="7">
    <location>
        <begin position="177"/>
        <end position="197"/>
    </location>
</feature>
<accession>A0ABX0J8I9</accession>
<keyword evidence="6 7" id="KW-0472">Membrane</keyword>
<comment type="caution">
    <text evidence="9">The sequence shown here is derived from an EMBL/GenBank/DDBJ whole genome shotgun (WGS) entry which is preliminary data.</text>
</comment>
<keyword evidence="10" id="KW-1185">Reference proteome</keyword>
<protein>
    <submittedName>
        <fullName evidence="9">Carbohydrate ABC transporter permease</fullName>
    </submittedName>
</protein>
<keyword evidence="4 7" id="KW-0812">Transmembrane</keyword>
<keyword evidence="2 7" id="KW-0813">Transport</keyword>
<evidence type="ECO:0000256" key="7">
    <source>
        <dbReference type="RuleBase" id="RU363032"/>
    </source>
</evidence>
<evidence type="ECO:0000256" key="3">
    <source>
        <dbReference type="ARBA" id="ARBA00022475"/>
    </source>
</evidence>
<feature type="transmembrane region" description="Helical" evidence="7">
    <location>
        <begin position="14"/>
        <end position="36"/>
    </location>
</feature>
<dbReference type="EMBL" id="JAAOIW010000009">
    <property type="protein sequence ID" value="NHN32684.1"/>
    <property type="molecule type" value="Genomic_DNA"/>
</dbReference>
<evidence type="ECO:0000313" key="9">
    <source>
        <dbReference type="EMBL" id="NHN32684.1"/>
    </source>
</evidence>
<dbReference type="PANTHER" id="PTHR43744">
    <property type="entry name" value="ABC TRANSPORTER PERMEASE PROTEIN MG189-RELATED-RELATED"/>
    <property type="match status" value="1"/>
</dbReference>
<dbReference type="RefSeq" id="WP_166152974.1">
    <property type="nucleotide sequence ID" value="NZ_JAAOIW010000009.1"/>
</dbReference>
<evidence type="ECO:0000256" key="6">
    <source>
        <dbReference type="ARBA" id="ARBA00023136"/>
    </source>
</evidence>
<name>A0ABX0J8I9_9BACL</name>
<proteinExistence type="inferred from homology"/>
<dbReference type="Pfam" id="PF00528">
    <property type="entry name" value="BPD_transp_1"/>
    <property type="match status" value="1"/>
</dbReference>
<feature type="transmembrane region" description="Helical" evidence="7">
    <location>
        <begin position="104"/>
        <end position="124"/>
    </location>
</feature>
<keyword evidence="5 7" id="KW-1133">Transmembrane helix</keyword>
<evidence type="ECO:0000256" key="1">
    <source>
        <dbReference type="ARBA" id="ARBA00004651"/>
    </source>
</evidence>
<feature type="transmembrane region" description="Helical" evidence="7">
    <location>
        <begin position="71"/>
        <end position="92"/>
    </location>
</feature>
<evidence type="ECO:0000256" key="4">
    <source>
        <dbReference type="ARBA" id="ARBA00022692"/>
    </source>
</evidence>
<dbReference type="Proteomes" id="UP001165962">
    <property type="component" value="Unassembled WGS sequence"/>
</dbReference>
<dbReference type="Gene3D" id="1.10.3720.10">
    <property type="entry name" value="MetI-like"/>
    <property type="match status" value="1"/>
</dbReference>
<keyword evidence="3" id="KW-1003">Cell membrane</keyword>
<evidence type="ECO:0000313" key="10">
    <source>
        <dbReference type="Proteomes" id="UP001165962"/>
    </source>
</evidence>
<dbReference type="PROSITE" id="PS50928">
    <property type="entry name" value="ABC_TM1"/>
    <property type="match status" value="1"/>
</dbReference>
<comment type="subcellular location">
    <subcellularLocation>
        <location evidence="1 7">Cell membrane</location>
        <topology evidence="1 7">Multi-pass membrane protein</topology>
    </subcellularLocation>
</comment>
<sequence length="286" mass="32056">MVEDRSLLSRVFDIFNYCFLVIFSLATFLPFVYVFIHSFSAKSGMLWPASFSLDAYRFIFSTNTFIRSLGVSVYITIFGTAISLILTSLMAYALSYKHLKGRSLVLIMIIFTMLFHGGIVPIYFTVKTLGMINTLWALMLPNAISAFYLIILKSFFQNIPDELKDSAKVDGAHELTLLFRIVIPLSLPAIAAFGLFYSVGIWNQYFNAVMFIQDNTKWPVQVLLRQIVILSSGGLGNDKDYSDELAMSAQGIKMAVIIISTLPIIIVYPFLQKHFAKGVLLGSVKG</sequence>
<gene>
    <name evidence="9" type="ORF">G9U52_22935</name>
</gene>
<reference evidence="9" key="1">
    <citation type="submission" date="2020-03" db="EMBL/GenBank/DDBJ databases">
        <title>Draft sequencing of Paenibacilllus sp. S3N08.</title>
        <authorList>
            <person name="Kim D.-U."/>
        </authorList>
    </citation>
    <scope>NUCLEOTIDE SEQUENCE</scope>
    <source>
        <strain evidence="9">S3N08</strain>
    </source>
</reference>
<organism evidence="9 10">
    <name type="scientific">Paenibacillus agricola</name>
    <dbReference type="NCBI Taxonomy" id="2716264"/>
    <lineage>
        <taxon>Bacteria</taxon>
        <taxon>Bacillati</taxon>
        <taxon>Bacillota</taxon>
        <taxon>Bacilli</taxon>
        <taxon>Bacillales</taxon>
        <taxon>Paenibacillaceae</taxon>
        <taxon>Paenibacillus</taxon>
    </lineage>
</organism>
<dbReference type="CDD" id="cd06261">
    <property type="entry name" value="TM_PBP2"/>
    <property type="match status" value="1"/>
</dbReference>
<feature type="transmembrane region" description="Helical" evidence="7">
    <location>
        <begin position="251"/>
        <end position="271"/>
    </location>
</feature>
<feature type="domain" description="ABC transmembrane type-1" evidence="8">
    <location>
        <begin position="69"/>
        <end position="271"/>
    </location>
</feature>
<evidence type="ECO:0000256" key="2">
    <source>
        <dbReference type="ARBA" id="ARBA00022448"/>
    </source>
</evidence>
<dbReference type="InterPro" id="IPR000515">
    <property type="entry name" value="MetI-like"/>
</dbReference>
<feature type="transmembrane region" description="Helical" evidence="7">
    <location>
        <begin position="136"/>
        <end position="156"/>
    </location>
</feature>
<dbReference type="InterPro" id="IPR035906">
    <property type="entry name" value="MetI-like_sf"/>
</dbReference>
<evidence type="ECO:0000256" key="5">
    <source>
        <dbReference type="ARBA" id="ARBA00022989"/>
    </source>
</evidence>
<comment type="similarity">
    <text evidence="7">Belongs to the binding-protein-dependent transport system permease family.</text>
</comment>
<dbReference type="PANTHER" id="PTHR43744:SF9">
    <property type="entry name" value="POLYGALACTURONAN_RHAMNOGALACTURONAN TRANSPORT SYSTEM PERMEASE PROTEIN YTCP"/>
    <property type="match status" value="1"/>
</dbReference>